<dbReference type="PANTHER" id="PTHR24198:SF165">
    <property type="entry name" value="ANKYRIN REPEAT-CONTAINING PROTEIN-RELATED"/>
    <property type="match status" value="1"/>
</dbReference>
<reference evidence="4 5" key="1">
    <citation type="submission" date="2024-07" db="EMBL/GenBank/DDBJ databases">
        <title>Section-level genome sequencing and comparative genomics of Aspergillus sections Usti and Cavernicolus.</title>
        <authorList>
            <consortium name="Lawrence Berkeley National Laboratory"/>
            <person name="Nybo J.L."/>
            <person name="Vesth T.C."/>
            <person name="Theobald S."/>
            <person name="Frisvad J.C."/>
            <person name="Larsen T.O."/>
            <person name="Kjaerboelling I."/>
            <person name="Rothschild-Mancinelli K."/>
            <person name="Lyhne E.K."/>
            <person name="Kogle M.E."/>
            <person name="Barry K."/>
            <person name="Clum A."/>
            <person name="Na H."/>
            <person name="Ledsgaard L."/>
            <person name="Lin J."/>
            <person name="Lipzen A."/>
            <person name="Kuo A."/>
            <person name="Riley R."/>
            <person name="Mondo S."/>
            <person name="Labutti K."/>
            <person name="Haridas S."/>
            <person name="Pangalinan J."/>
            <person name="Salamov A.A."/>
            <person name="Simmons B.A."/>
            <person name="Magnuson J.K."/>
            <person name="Chen J."/>
            <person name="Drula E."/>
            <person name="Henrissat B."/>
            <person name="Wiebenga A."/>
            <person name="Lubbers R.J."/>
            <person name="Gomes A.C."/>
            <person name="Makela M.R."/>
            <person name="Stajich J."/>
            <person name="Grigoriev I.V."/>
            <person name="Mortensen U.H."/>
            <person name="De Vries R.P."/>
            <person name="Baker S.E."/>
            <person name="Andersen M.R."/>
        </authorList>
    </citation>
    <scope>NUCLEOTIDE SEQUENCE [LARGE SCALE GENOMIC DNA]</scope>
    <source>
        <strain evidence="4 5">CBS 209.92</strain>
    </source>
</reference>
<feature type="repeat" description="ANK" evidence="3">
    <location>
        <begin position="51"/>
        <end position="83"/>
    </location>
</feature>
<evidence type="ECO:0000256" key="1">
    <source>
        <dbReference type="ARBA" id="ARBA00022737"/>
    </source>
</evidence>
<organism evidence="4 5">
    <name type="scientific">Aspergillus keveii</name>
    <dbReference type="NCBI Taxonomy" id="714993"/>
    <lineage>
        <taxon>Eukaryota</taxon>
        <taxon>Fungi</taxon>
        <taxon>Dikarya</taxon>
        <taxon>Ascomycota</taxon>
        <taxon>Pezizomycotina</taxon>
        <taxon>Eurotiomycetes</taxon>
        <taxon>Eurotiomycetidae</taxon>
        <taxon>Eurotiales</taxon>
        <taxon>Aspergillaceae</taxon>
        <taxon>Aspergillus</taxon>
        <taxon>Aspergillus subgen. Nidulantes</taxon>
    </lineage>
</organism>
<comment type="caution">
    <text evidence="4">The sequence shown here is derived from an EMBL/GenBank/DDBJ whole genome shotgun (WGS) entry which is preliminary data.</text>
</comment>
<evidence type="ECO:0000256" key="3">
    <source>
        <dbReference type="PROSITE-ProRule" id="PRU00023"/>
    </source>
</evidence>
<protein>
    <submittedName>
        <fullName evidence="4">Ankyrin repeat-containing domain protein</fullName>
    </submittedName>
</protein>
<proteinExistence type="predicted"/>
<gene>
    <name evidence="4" type="ORF">BJX66DRAFT_296349</name>
</gene>
<evidence type="ECO:0000313" key="5">
    <source>
        <dbReference type="Proteomes" id="UP001610563"/>
    </source>
</evidence>
<evidence type="ECO:0000313" key="4">
    <source>
        <dbReference type="EMBL" id="KAL2798069.1"/>
    </source>
</evidence>
<dbReference type="SUPFAM" id="SSF48403">
    <property type="entry name" value="Ankyrin repeat"/>
    <property type="match status" value="1"/>
</dbReference>
<dbReference type="PROSITE" id="PS50297">
    <property type="entry name" value="ANK_REP_REGION"/>
    <property type="match status" value="2"/>
</dbReference>
<dbReference type="PROSITE" id="PS50088">
    <property type="entry name" value="ANK_REPEAT"/>
    <property type="match status" value="2"/>
</dbReference>
<dbReference type="PRINTS" id="PR01415">
    <property type="entry name" value="ANKYRIN"/>
</dbReference>
<evidence type="ECO:0000256" key="2">
    <source>
        <dbReference type="ARBA" id="ARBA00023043"/>
    </source>
</evidence>
<dbReference type="Gene3D" id="1.25.40.20">
    <property type="entry name" value="Ankyrin repeat-containing domain"/>
    <property type="match status" value="1"/>
</dbReference>
<feature type="repeat" description="ANK" evidence="3">
    <location>
        <begin position="84"/>
        <end position="116"/>
    </location>
</feature>
<dbReference type="InterPro" id="IPR002110">
    <property type="entry name" value="Ankyrin_rpt"/>
</dbReference>
<dbReference type="EMBL" id="JBFTWV010000015">
    <property type="protein sequence ID" value="KAL2798069.1"/>
    <property type="molecule type" value="Genomic_DNA"/>
</dbReference>
<dbReference type="SMART" id="SM00248">
    <property type="entry name" value="ANK"/>
    <property type="match status" value="3"/>
</dbReference>
<keyword evidence="1" id="KW-0677">Repeat</keyword>
<dbReference type="PANTHER" id="PTHR24198">
    <property type="entry name" value="ANKYRIN REPEAT AND PROTEIN KINASE DOMAIN-CONTAINING PROTEIN"/>
    <property type="match status" value="1"/>
</dbReference>
<dbReference type="Proteomes" id="UP001610563">
    <property type="component" value="Unassembled WGS sequence"/>
</dbReference>
<dbReference type="InterPro" id="IPR036770">
    <property type="entry name" value="Ankyrin_rpt-contain_sf"/>
</dbReference>
<keyword evidence="5" id="KW-1185">Reference proteome</keyword>
<accession>A0ABR4GG91</accession>
<keyword evidence="2 3" id="KW-0040">ANK repeat</keyword>
<dbReference type="Pfam" id="PF12796">
    <property type="entry name" value="Ank_2"/>
    <property type="match status" value="1"/>
</dbReference>
<sequence>MILYTACDQGINMRCTWSPRSYRKEKCSNPTVPMAEFLLINGANIHAIDFNGKTALHIAAYLGNHQLVASLLDHGADINAVNVRGYTSVHFAILAGRLSIVRLLLERGAAVDIADHFCQTPLHMAIAREEMAIEVLLTSYGADGQAADSEFLNFELLESDLGSLGSLV</sequence>
<name>A0ABR4GG91_9EURO</name>